<accession>A0AAU9UJQ4</accession>
<protein>
    <submittedName>
        <fullName evidence="1">Uncharacterized protein</fullName>
    </submittedName>
</protein>
<evidence type="ECO:0000313" key="1">
    <source>
        <dbReference type="EMBL" id="CAH2099014.1"/>
    </source>
</evidence>
<dbReference type="Proteomes" id="UP001153954">
    <property type="component" value="Unassembled WGS sequence"/>
</dbReference>
<proteinExistence type="predicted"/>
<reference evidence="1" key="1">
    <citation type="submission" date="2022-03" db="EMBL/GenBank/DDBJ databases">
        <authorList>
            <person name="Tunstrom K."/>
        </authorList>
    </citation>
    <scope>NUCLEOTIDE SEQUENCE</scope>
</reference>
<gene>
    <name evidence="1" type="ORF">EEDITHA_LOCUS14059</name>
</gene>
<sequence length="146" mass="16311">MAPQDACKTAFNVKDILNLLERLLDLKLPRPLSRELIPENTNEYPITQNPNPATISTTRNIPGPADSYTKCLKIPAIVKYATVIVEDNDSPLKGQNNLLIIPTSVDLNESNLYVQEILSISPKSENFISLEKTLHSNTTTENVIFY</sequence>
<comment type="caution">
    <text evidence="1">The sequence shown here is derived from an EMBL/GenBank/DDBJ whole genome shotgun (WGS) entry which is preliminary data.</text>
</comment>
<dbReference type="EMBL" id="CAKOGL010000021">
    <property type="protein sequence ID" value="CAH2099014.1"/>
    <property type="molecule type" value="Genomic_DNA"/>
</dbReference>
<dbReference type="AlphaFoldDB" id="A0AAU9UJQ4"/>
<evidence type="ECO:0000313" key="2">
    <source>
        <dbReference type="Proteomes" id="UP001153954"/>
    </source>
</evidence>
<organism evidence="1 2">
    <name type="scientific">Euphydryas editha</name>
    <name type="common">Edith's checkerspot</name>
    <dbReference type="NCBI Taxonomy" id="104508"/>
    <lineage>
        <taxon>Eukaryota</taxon>
        <taxon>Metazoa</taxon>
        <taxon>Ecdysozoa</taxon>
        <taxon>Arthropoda</taxon>
        <taxon>Hexapoda</taxon>
        <taxon>Insecta</taxon>
        <taxon>Pterygota</taxon>
        <taxon>Neoptera</taxon>
        <taxon>Endopterygota</taxon>
        <taxon>Lepidoptera</taxon>
        <taxon>Glossata</taxon>
        <taxon>Ditrysia</taxon>
        <taxon>Papilionoidea</taxon>
        <taxon>Nymphalidae</taxon>
        <taxon>Nymphalinae</taxon>
        <taxon>Euphydryas</taxon>
    </lineage>
</organism>
<keyword evidence="2" id="KW-1185">Reference proteome</keyword>
<name>A0AAU9UJQ4_EUPED</name>